<dbReference type="PANTHER" id="PTHR30524:SF0">
    <property type="entry name" value="ALTRONATE OXIDOREDUCTASE-RELATED"/>
    <property type="match status" value="1"/>
</dbReference>
<dbReference type="Gene3D" id="1.10.1040.10">
    <property type="entry name" value="N-(1-d-carboxylethyl)-l-norvaline Dehydrogenase, domain 2"/>
    <property type="match status" value="1"/>
</dbReference>
<dbReference type="AlphaFoldDB" id="A0A562RLE4"/>
<dbReference type="RefSeq" id="WP_145647587.1">
    <property type="nucleotide sequence ID" value="NZ_VLLB01000001.1"/>
</dbReference>
<reference evidence="5 6" key="1">
    <citation type="journal article" date="2015" name="Stand. Genomic Sci.">
        <title>Genomic Encyclopedia of Bacterial and Archaeal Type Strains, Phase III: the genomes of soil and plant-associated and newly described type strains.</title>
        <authorList>
            <person name="Whitman W.B."/>
            <person name="Woyke T."/>
            <person name="Klenk H.P."/>
            <person name="Zhou Y."/>
            <person name="Lilburn T.G."/>
            <person name="Beck B.J."/>
            <person name="De Vos P."/>
            <person name="Vandamme P."/>
            <person name="Eisen J.A."/>
            <person name="Garrity G."/>
            <person name="Hugenholtz P."/>
            <person name="Kyrpides N.C."/>
        </authorList>
    </citation>
    <scope>NUCLEOTIDE SEQUENCE [LARGE SCALE GENOMIC DNA]</scope>
    <source>
        <strain evidence="5 6">CGMCC 1.10822</strain>
    </source>
</reference>
<dbReference type="GO" id="GO:0016491">
    <property type="term" value="F:oxidoreductase activity"/>
    <property type="evidence" value="ECO:0007669"/>
    <property type="project" value="UniProtKB-KW"/>
</dbReference>
<evidence type="ECO:0000259" key="3">
    <source>
        <dbReference type="Pfam" id="PF01232"/>
    </source>
</evidence>
<keyword evidence="6" id="KW-1185">Reference proteome</keyword>
<dbReference type="InterPro" id="IPR013328">
    <property type="entry name" value="6PGD_dom2"/>
</dbReference>
<dbReference type="EMBL" id="VLLB01000001">
    <property type="protein sequence ID" value="TWI69868.1"/>
    <property type="molecule type" value="Genomic_DNA"/>
</dbReference>
<accession>A0A562RLE4</accession>
<protein>
    <submittedName>
        <fullName evidence="5">Tagaturonate reductase</fullName>
    </submittedName>
</protein>
<dbReference type="Gene3D" id="3.40.50.720">
    <property type="entry name" value="NAD(P)-binding Rossmann-like Domain"/>
    <property type="match status" value="1"/>
</dbReference>
<organism evidence="5 6">
    <name type="scientific">Pseudoduganella lurida</name>
    <dbReference type="NCBI Taxonomy" id="1036180"/>
    <lineage>
        <taxon>Bacteria</taxon>
        <taxon>Pseudomonadati</taxon>
        <taxon>Pseudomonadota</taxon>
        <taxon>Betaproteobacteria</taxon>
        <taxon>Burkholderiales</taxon>
        <taxon>Oxalobacteraceae</taxon>
        <taxon>Telluria group</taxon>
        <taxon>Pseudoduganella</taxon>
    </lineage>
</organism>
<dbReference type="InterPro" id="IPR013118">
    <property type="entry name" value="Mannitol_DH_C"/>
</dbReference>
<evidence type="ECO:0000259" key="4">
    <source>
        <dbReference type="Pfam" id="PF08125"/>
    </source>
</evidence>
<dbReference type="PANTHER" id="PTHR30524">
    <property type="entry name" value="MANNITOL-1-PHOSPHATE 5-DEHYDROGENASE"/>
    <property type="match status" value="1"/>
</dbReference>
<evidence type="ECO:0000313" key="6">
    <source>
        <dbReference type="Proteomes" id="UP000318431"/>
    </source>
</evidence>
<dbReference type="Pfam" id="PF08125">
    <property type="entry name" value="Mannitol_dh_C"/>
    <property type="match status" value="1"/>
</dbReference>
<evidence type="ECO:0000313" key="5">
    <source>
        <dbReference type="EMBL" id="TWI69868.1"/>
    </source>
</evidence>
<name>A0A562RLE4_9BURK</name>
<dbReference type="Pfam" id="PF01232">
    <property type="entry name" value="Mannitol_dh"/>
    <property type="match status" value="1"/>
</dbReference>
<dbReference type="InterPro" id="IPR036291">
    <property type="entry name" value="NAD(P)-bd_dom_sf"/>
</dbReference>
<evidence type="ECO:0000256" key="1">
    <source>
        <dbReference type="ARBA" id="ARBA00023002"/>
    </source>
</evidence>
<comment type="caution">
    <text evidence="5">The sequence shown here is derived from an EMBL/GenBank/DDBJ whole genome shotgun (WGS) entry which is preliminary data.</text>
</comment>
<feature type="domain" description="Mannitol dehydrogenase C-terminal" evidence="4">
    <location>
        <begin position="243"/>
        <end position="357"/>
    </location>
</feature>
<keyword evidence="2" id="KW-0520">NAD</keyword>
<keyword evidence="1" id="KW-0560">Oxidoreductase</keyword>
<dbReference type="SUPFAM" id="SSF51735">
    <property type="entry name" value="NAD(P)-binding Rossmann-fold domains"/>
    <property type="match status" value="1"/>
</dbReference>
<evidence type="ECO:0000256" key="2">
    <source>
        <dbReference type="ARBA" id="ARBA00023027"/>
    </source>
</evidence>
<feature type="domain" description="Mannitol dehydrogenase N-terminal" evidence="3">
    <location>
        <begin position="5"/>
        <end position="225"/>
    </location>
</feature>
<dbReference type="InterPro" id="IPR013131">
    <property type="entry name" value="Mannitol_DH_N"/>
</dbReference>
<dbReference type="InterPro" id="IPR008927">
    <property type="entry name" value="6-PGluconate_DH-like_C_sf"/>
</dbReference>
<sequence>MPTPILQFGTSRFLQAHVDLFVDEALARGEALGRITVVQTTTSAQSRRRLAAFNAPGGYPVRIRGRRDGVTVDEEHRVNAIAAALHAGEDWAAVCDAAAMAQVIVSNTGDRGYELDREDGPHLHGAAVAPRSFPAKLLVLLRERFRRGGAPVTLYPCELVANNGSVLRDTVLGLAQAWQLDDALVAYLRTGCIWINSLVDRIVSAPIEPAGAIAEPYALWVMERQPRMVLPCRHPSIVVTDRLEPFERRKLFLLNLGHTWLAECWLAAQRAPDDTVAAALADPARRSELEALWEEEVLPVFAAPGEADAARAYLVQVRDRFANPFLAHRLADIAQNHGEKKRRRLLPVVELAGRLGLDLRQPRLHAALASGAV</sequence>
<dbReference type="OrthoDB" id="9768714at2"/>
<gene>
    <name evidence="5" type="ORF">IP91_00941</name>
</gene>
<dbReference type="Proteomes" id="UP000318431">
    <property type="component" value="Unassembled WGS sequence"/>
</dbReference>
<proteinExistence type="predicted"/>
<dbReference type="SUPFAM" id="SSF48179">
    <property type="entry name" value="6-phosphogluconate dehydrogenase C-terminal domain-like"/>
    <property type="match status" value="1"/>
</dbReference>